<evidence type="ECO:0000313" key="1">
    <source>
        <dbReference type="EMBL" id="KAI3764708.1"/>
    </source>
</evidence>
<dbReference type="EMBL" id="CM042011">
    <property type="protein sequence ID" value="KAI3764708.1"/>
    <property type="molecule type" value="Genomic_DNA"/>
</dbReference>
<dbReference type="Proteomes" id="UP001055811">
    <property type="component" value="Linkage Group LG03"/>
</dbReference>
<reference evidence="2" key="1">
    <citation type="journal article" date="2022" name="Mol. Ecol. Resour.">
        <title>The genomes of chicory, endive, great burdock and yacon provide insights into Asteraceae palaeo-polyploidization history and plant inulin production.</title>
        <authorList>
            <person name="Fan W."/>
            <person name="Wang S."/>
            <person name="Wang H."/>
            <person name="Wang A."/>
            <person name="Jiang F."/>
            <person name="Liu H."/>
            <person name="Zhao H."/>
            <person name="Xu D."/>
            <person name="Zhang Y."/>
        </authorList>
    </citation>
    <scope>NUCLEOTIDE SEQUENCE [LARGE SCALE GENOMIC DNA]</scope>
    <source>
        <strain evidence="2">cv. Punajuju</strain>
    </source>
</reference>
<comment type="caution">
    <text evidence="1">The sequence shown here is derived from an EMBL/GenBank/DDBJ whole genome shotgun (WGS) entry which is preliminary data.</text>
</comment>
<sequence length="80" mass="8429">MNIGIEEEVEKSTIEGANNNAGSSRVNNPNSDALNNVTALPIEIMRQIAAQVLETTTVPTVPVAVGGVVAFHDPLFASKR</sequence>
<reference evidence="1 2" key="2">
    <citation type="journal article" date="2022" name="Mol. Ecol. Resour.">
        <title>The genomes of chicory, endive, great burdock and yacon provide insights into Asteraceae paleo-polyploidization history and plant inulin production.</title>
        <authorList>
            <person name="Fan W."/>
            <person name="Wang S."/>
            <person name="Wang H."/>
            <person name="Wang A."/>
            <person name="Jiang F."/>
            <person name="Liu H."/>
            <person name="Zhao H."/>
            <person name="Xu D."/>
            <person name="Zhang Y."/>
        </authorList>
    </citation>
    <scope>NUCLEOTIDE SEQUENCE [LARGE SCALE GENOMIC DNA]</scope>
    <source>
        <strain evidence="2">cv. Punajuju</strain>
        <tissue evidence="1">Leaves</tissue>
    </source>
</reference>
<gene>
    <name evidence="1" type="ORF">L2E82_14721</name>
</gene>
<evidence type="ECO:0000313" key="2">
    <source>
        <dbReference type="Proteomes" id="UP001055811"/>
    </source>
</evidence>
<proteinExistence type="predicted"/>
<name>A0ACB9F059_CICIN</name>
<accession>A0ACB9F059</accession>
<keyword evidence="2" id="KW-1185">Reference proteome</keyword>
<protein>
    <submittedName>
        <fullName evidence="1">Uncharacterized protein</fullName>
    </submittedName>
</protein>
<organism evidence="1 2">
    <name type="scientific">Cichorium intybus</name>
    <name type="common">Chicory</name>
    <dbReference type="NCBI Taxonomy" id="13427"/>
    <lineage>
        <taxon>Eukaryota</taxon>
        <taxon>Viridiplantae</taxon>
        <taxon>Streptophyta</taxon>
        <taxon>Embryophyta</taxon>
        <taxon>Tracheophyta</taxon>
        <taxon>Spermatophyta</taxon>
        <taxon>Magnoliopsida</taxon>
        <taxon>eudicotyledons</taxon>
        <taxon>Gunneridae</taxon>
        <taxon>Pentapetalae</taxon>
        <taxon>asterids</taxon>
        <taxon>campanulids</taxon>
        <taxon>Asterales</taxon>
        <taxon>Asteraceae</taxon>
        <taxon>Cichorioideae</taxon>
        <taxon>Cichorieae</taxon>
        <taxon>Cichoriinae</taxon>
        <taxon>Cichorium</taxon>
    </lineage>
</organism>